<keyword evidence="2" id="KW-1185">Reference proteome</keyword>
<evidence type="ECO:0000313" key="3">
    <source>
        <dbReference type="WBParaSite" id="SCUD_0001256701-mRNA-1"/>
    </source>
</evidence>
<dbReference type="EMBL" id="UZAK01035207">
    <property type="protein sequence ID" value="VDP49267.1"/>
    <property type="molecule type" value="Genomic_DNA"/>
</dbReference>
<dbReference type="WBParaSite" id="SCUD_0001256701-mRNA-1">
    <property type="protein sequence ID" value="SCUD_0001256701-mRNA-1"/>
    <property type="gene ID" value="SCUD_0001256701"/>
</dbReference>
<reference evidence="1 2" key="2">
    <citation type="submission" date="2018-11" db="EMBL/GenBank/DDBJ databases">
        <authorList>
            <consortium name="Pathogen Informatics"/>
        </authorList>
    </citation>
    <scope>NUCLEOTIDE SEQUENCE [LARGE SCALE GENOMIC DNA]</scope>
    <source>
        <strain evidence="1">Dakar</strain>
        <strain evidence="2">Dakar, Senegal</strain>
    </source>
</reference>
<accession>A0A183KC26</accession>
<gene>
    <name evidence="1" type="ORF">SCUD_LOCUS12564</name>
</gene>
<sequence>MWSIYQSCVYICHNSSISRIGSLPKIDNFSLIPSFIIKLYYCMGYNR</sequence>
<evidence type="ECO:0000313" key="1">
    <source>
        <dbReference type="EMBL" id="VDP49267.1"/>
    </source>
</evidence>
<dbReference type="AlphaFoldDB" id="A0A183KC26"/>
<reference evidence="3" key="1">
    <citation type="submission" date="2016-06" db="UniProtKB">
        <authorList>
            <consortium name="WormBaseParasite"/>
        </authorList>
    </citation>
    <scope>IDENTIFICATION</scope>
</reference>
<name>A0A183KC26_9TREM</name>
<evidence type="ECO:0000313" key="2">
    <source>
        <dbReference type="Proteomes" id="UP000279833"/>
    </source>
</evidence>
<proteinExistence type="predicted"/>
<organism evidence="3">
    <name type="scientific">Schistosoma curassoni</name>
    <dbReference type="NCBI Taxonomy" id="6186"/>
    <lineage>
        <taxon>Eukaryota</taxon>
        <taxon>Metazoa</taxon>
        <taxon>Spiralia</taxon>
        <taxon>Lophotrochozoa</taxon>
        <taxon>Platyhelminthes</taxon>
        <taxon>Trematoda</taxon>
        <taxon>Digenea</taxon>
        <taxon>Strigeidida</taxon>
        <taxon>Schistosomatoidea</taxon>
        <taxon>Schistosomatidae</taxon>
        <taxon>Schistosoma</taxon>
    </lineage>
</organism>
<dbReference type="Proteomes" id="UP000279833">
    <property type="component" value="Unassembled WGS sequence"/>
</dbReference>
<protein>
    <submittedName>
        <fullName evidence="1 3">Uncharacterized protein</fullName>
    </submittedName>
</protein>